<reference evidence="2" key="1">
    <citation type="journal article" date="2012" name="ISME J.">
        <title>Roseobacter clade bacteria are abundant in coastal sediments and encode a novel combination of sulfur oxidation genes.</title>
        <authorList>
            <person name="Lenk S."/>
            <person name="Moraru C."/>
            <person name="Hahnke S."/>
            <person name="Arnds J."/>
            <person name="Richter M."/>
            <person name="Kube M."/>
            <person name="Reinhardt R."/>
            <person name="Brinkhoff T."/>
            <person name="Harder J."/>
            <person name="Amann R."/>
            <person name="Mussmann M."/>
        </authorList>
    </citation>
    <scope>NUCLEOTIDE SEQUENCE</scope>
</reference>
<sequence>MNDRNGFTGTDGKRCDIAPGSYLRVWFVSVGQMARAGLWLNIAAALAITWSSISAAVL</sequence>
<evidence type="ECO:0000256" key="1">
    <source>
        <dbReference type="SAM" id="Phobius"/>
    </source>
</evidence>
<evidence type="ECO:0000313" key="2">
    <source>
        <dbReference type="EMBL" id="AFI78427.1"/>
    </source>
</evidence>
<keyword evidence="1" id="KW-0472">Membrane</keyword>
<organism evidence="2">
    <name type="scientific">uncultured bacterium ws020C1</name>
    <dbReference type="NCBI Taxonomy" id="1131823"/>
    <lineage>
        <taxon>Bacteria</taxon>
        <taxon>environmental samples</taxon>
    </lineage>
</organism>
<dbReference type="EMBL" id="JQ256781">
    <property type="protein sequence ID" value="AFI78427.1"/>
    <property type="molecule type" value="Genomic_DNA"/>
</dbReference>
<proteinExistence type="predicted"/>
<keyword evidence="1" id="KW-1133">Transmembrane helix</keyword>
<protein>
    <submittedName>
        <fullName evidence="2">Uncharacterized protein</fullName>
    </submittedName>
</protein>
<keyword evidence="1" id="KW-0812">Transmembrane</keyword>
<feature type="transmembrane region" description="Helical" evidence="1">
    <location>
        <begin position="36"/>
        <end position="57"/>
    </location>
</feature>
<accession>I1X4K2</accession>
<dbReference type="AlphaFoldDB" id="I1X4K2"/>
<gene>
    <name evidence="2" type="ORF">ws020C1_0022</name>
</gene>
<name>I1X4K2_9BACT</name>